<feature type="domain" description="GP-PDE" evidence="8">
    <location>
        <begin position="80"/>
        <end position="277"/>
    </location>
</feature>
<dbReference type="AlphaFoldDB" id="A0A9P4NR11"/>
<sequence>MRGTFSAAAALLVNGASALPSYSYSPHTKIEAPTPAAPYYVSLGPRPYYLINNMTEGPLKKKLQSCENGPFAISSWSIGHRGGSVLQFPEETEEATFAGARMGAGVLECDVAFTSDLGLVCRHSQCDLHTTTNILLRPELARKCTVPFTPANRTSPANALCCTSDITTAEYKSLCGKQDGFNASAVNVRDYQSGTAKWRTELYDQCGTVQTLDGYIKLVNALPGYRNFTPELKTPPAQVPMPFKGYTQEQYARDLVNAFIKNGIDPSRVWLQSFLPADVFQWIKEFPVFGKQAVYLDEAGETPATLVTAIARLPSLKARGVNIVAPPIPYLLRAGGPNNDTIVPAAYGLAAKAAGLDIITWSFERSAPFAQIGASEYYYAPLVNLTNKFDGRLFEVIDVLAQQVGVVGLFSDWSAAVTYYANCLNVQGPNSAKYQAIKA</sequence>
<dbReference type="GO" id="GO:0008889">
    <property type="term" value="F:glycerophosphodiester phosphodiesterase activity"/>
    <property type="evidence" value="ECO:0007669"/>
    <property type="project" value="UniProtKB-EC"/>
</dbReference>
<keyword evidence="5" id="KW-0378">Hydrolase</keyword>
<protein>
    <recommendedName>
        <fullName evidence="2">glycerophosphodiester phosphodiesterase</fullName>
        <ecNumber evidence="2">3.1.4.46</ecNumber>
    </recommendedName>
</protein>
<dbReference type="SUPFAM" id="SSF51695">
    <property type="entry name" value="PLC-like phosphodiesterases"/>
    <property type="match status" value="1"/>
</dbReference>
<keyword evidence="3 7" id="KW-0732">Signal</keyword>
<dbReference type="OrthoDB" id="1058301at2759"/>
<proteinExistence type="inferred from homology"/>
<evidence type="ECO:0000256" key="6">
    <source>
        <dbReference type="ARBA" id="ARBA00047512"/>
    </source>
</evidence>
<evidence type="ECO:0000256" key="7">
    <source>
        <dbReference type="SAM" id="SignalP"/>
    </source>
</evidence>
<keyword evidence="10" id="KW-1185">Reference proteome</keyword>
<name>A0A9P4NR11_9PEZI</name>
<reference evidence="9" key="1">
    <citation type="journal article" date="2020" name="Stud. Mycol.">
        <title>101 Dothideomycetes genomes: a test case for predicting lifestyles and emergence of pathogens.</title>
        <authorList>
            <person name="Haridas S."/>
            <person name="Albert R."/>
            <person name="Binder M."/>
            <person name="Bloem J."/>
            <person name="Labutti K."/>
            <person name="Salamov A."/>
            <person name="Andreopoulos B."/>
            <person name="Baker S."/>
            <person name="Barry K."/>
            <person name="Bills G."/>
            <person name="Bluhm B."/>
            <person name="Cannon C."/>
            <person name="Castanera R."/>
            <person name="Culley D."/>
            <person name="Daum C."/>
            <person name="Ezra D."/>
            <person name="Gonzalez J."/>
            <person name="Henrissat B."/>
            <person name="Kuo A."/>
            <person name="Liang C."/>
            <person name="Lipzen A."/>
            <person name="Lutzoni F."/>
            <person name="Magnuson J."/>
            <person name="Mondo S."/>
            <person name="Nolan M."/>
            <person name="Ohm R."/>
            <person name="Pangilinan J."/>
            <person name="Park H.-J."/>
            <person name="Ramirez L."/>
            <person name="Alfaro M."/>
            <person name="Sun H."/>
            <person name="Tritt A."/>
            <person name="Yoshinaga Y."/>
            <person name="Zwiers L.-H."/>
            <person name="Turgeon B."/>
            <person name="Goodwin S."/>
            <person name="Spatafora J."/>
            <person name="Crous P."/>
            <person name="Grigoriev I."/>
        </authorList>
    </citation>
    <scope>NUCLEOTIDE SEQUENCE</scope>
    <source>
        <strain evidence="9">CBS 130266</strain>
    </source>
</reference>
<evidence type="ECO:0000313" key="9">
    <source>
        <dbReference type="EMBL" id="KAF2429734.1"/>
    </source>
</evidence>
<dbReference type="Proteomes" id="UP000800235">
    <property type="component" value="Unassembled WGS sequence"/>
</dbReference>
<comment type="similarity">
    <text evidence="1">Belongs to the glycerophosphoryl diester phosphodiesterase family.</text>
</comment>
<dbReference type="GO" id="GO:0006071">
    <property type="term" value="P:glycerol metabolic process"/>
    <property type="evidence" value="ECO:0007669"/>
    <property type="project" value="UniProtKB-KW"/>
</dbReference>
<evidence type="ECO:0000256" key="1">
    <source>
        <dbReference type="ARBA" id="ARBA00007277"/>
    </source>
</evidence>
<keyword evidence="4" id="KW-0319">Glycerol metabolism</keyword>
<comment type="catalytic activity">
    <reaction evidence="6">
        <text>a sn-glycero-3-phosphodiester + H2O = an alcohol + sn-glycerol 3-phosphate + H(+)</text>
        <dbReference type="Rhea" id="RHEA:12969"/>
        <dbReference type="ChEBI" id="CHEBI:15377"/>
        <dbReference type="ChEBI" id="CHEBI:15378"/>
        <dbReference type="ChEBI" id="CHEBI:30879"/>
        <dbReference type="ChEBI" id="CHEBI:57597"/>
        <dbReference type="ChEBI" id="CHEBI:83408"/>
        <dbReference type="EC" id="3.1.4.46"/>
    </reaction>
</comment>
<evidence type="ECO:0000256" key="3">
    <source>
        <dbReference type="ARBA" id="ARBA00022729"/>
    </source>
</evidence>
<dbReference type="InterPro" id="IPR030395">
    <property type="entry name" value="GP_PDE_dom"/>
</dbReference>
<dbReference type="EMBL" id="MU007044">
    <property type="protein sequence ID" value="KAF2429734.1"/>
    <property type="molecule type" value="Genomic_DNA"/>
</dbReference>
<dbReference type="PANTHER" id="PTHR43620">
    <property type="entry name" value="GLYCEROPHOSPHORYL DIESTER PHOSPHODIESTERASE"/>
    <property type="match status" value="1"/>
</dbReference>
<evidence type="ECO:0000313" key="10">
    <source>
        <dbReference type="Proteomes" id="UP000800235"/>
    </source>
</evidence>
<dbReference type="InterPro" id="IPR017946">
    <property type="entry name" value="PLC-like_Pdiesterase_TIM-brl"/>
</dbReference>
<gene>
    <name evidence="9" type="ORF">EJ08DRAFT_590345</name>
</gene>
<dbReference type="GO" id="GO:0006629">
    <property type="term" value="P:lipid metabolic process"/>
    <property type="evidence" value="ECO:0007669"/>
    <property type="project" value="InterPro"/>
</dbReference>
<evidence type="ECO:0000256" key="4">
    <source>
        <dbReference type="ARBA" id="ARBA00022798"/>
    </source>
</evidence>
<evidence type="ECO:0000256" key="2">
    <source>
        <dbReference type="ARBA" id="ARBA00012247"/>
    </source>
</evidence>
<comment type="caution">
    <text evidence="9">The sequence shown here is derived from an EMBL/GenBank/DDBJ whole genome shotgun (WGS) entry which is preliminary data.</text>
</comment>
<dbReference type="EC" id="3.1.4.46" evidence="2"/>
<evidence type="ECO:0000256" key="5">
    <source>
        <dbReference type="ARBA" id="ARBA00022801"/>
    </source>
</evidence>
<evidence type="ECO:0000259" key="8">
    <source>
        <dbReference type="Pfam" id="PF03009"/>
    </source>
</evidence>
<accession>A0A9P4NR11</accession>
<dbReference type="PANTHER" id="PTHR43620:SF7">
    <property type="entry name" value="GLYCEROPHOSPHODIESTER PHOSPHODIESTERASE GDPD5-RELATED"/>
    <property type="match status" value="1"/>
</dbReference>
<organism evidence="9 10">
    <name type="scientific">Tothia fuscella</name>
    <dbReference type="NCBI Taxonomy" id="1048955"/>
    <lineage>
        <taxon>Eukaryota</taxon>
        <taxon>Fungi</taxon>
        <taxon>Dikarya</taxon>
        <taxon>Ascomycota</taxon>
        <taxon>Pezizomycotina</taxon>
        <taxon>Dothideomycetes</taxon>
        <taxon>Pleosporomycetidae</taxon>
        <taxon>Venturiales</taxon>
        <taxon>Cylindrosympodiaceae</taxon>
        <taxon>Tothia</taxon>
    </lineage>
</organism>
<feature type="chain" id="PRO_5040483405" description="glycerophosphodiester phosphodiesterase" evidence="7">
    <location>
        <begin position="19"/>
        <end position="439"/>
    </location>
</feature>
<dbReference type="Pfam" id="PF03009">
    <property type="entry name" value="GDPD"/>
    <property type="match status" value="1"/>
</dbReference>
<feature type="signal peptide" evidence="7">
    <location>
        <begin position="1"/>
        <end position="18"/>
    </location>
</feature>
<dbReference type="Gene3D" id="3.20.20.190">
    <property type="entry name" value="Phosphatidylinositol (PI) phosphodiesterase"/>
    <property type="match status" value="1"/>
</dbReference>